<sequence length="239" mass="28638">MVQQLEIGAISIDVIKKDIKNIHLAVYPPTGRVRIAAPLNTDEEAIRLFAISKLSWIKRHQRNFENQERIPTREYRQRESHYFLGKRYLLNVIDFEGVPKVLIQSKKHIDLYISPNVTVEKKHKVITSWYRKELKKLIPDIINKWKKILNVEVNSWQIKQMKTKWGSCNIEEKKVWVNLELAQKPVSCLEYIIVHEMIHLLERHHNERFLYYMDTFLPSWKQTKNDLNNLPVSHADWDY</sequence>
<keyword evidence="3" id="KW-1185">Reference proteome</keyword>
<dbReference type="Pfam" id="PF01863">
    <property type="entry name" value="YgjP-like"/>
    <property type="match status" value="1"/>
</dbReference>
<dbReference type="PANTHER" id="PTHR30399:SF1">
    <property type="entry name" value="UTP PYROPHOSPHATASE"/>
    <property type="match status" value="1"/>
</dbReference>
<accession>A0A5B8VMV9</accession>
<gene>
    <name evidence="2" type="ORF">FSB73_12175</name>
</gene>
<proteinExistence type="predicted"/>
<dbReference type="KEGG" id="agi:FSB73_12175"/>
<organism evidence="2 3">
    <name type="scientific">Arachidicoccus ginsenosidivorans</name>
    <dbReference type="NCBI Taxonomy" id="496057"/>
    <lineage>
        <taxon>Bacteria</taxon>
        <taxon>Pseudomonadati</taxon>
        <taxon>Bacteroidota</taxon>
        <taxon>Chitinophagia</taxon>
        <taxon>Chitinophagales</taxon>
        <taxon>Chitinophagaceae</taxon>
        <taxon>Arachidicoccus</taxon>
    </lineage>
</organism>
<reference evidence="2 3" key="1">
    <citation type="journal article" date="2017" name="Int. J. Syst. Evol. Microbiol.">
        <title>Arachidicoccus ginsenosidivorans sp. nov., with ginsenoside-converting activity isolated from ginseng cultivating soil.</title>
        <authorList>
            <person name="Siddiqi M.Z."/>
            <person name="Aslam Z."/>
            <person name="Im W.T."/>
        </authorList>
    </citation>
    <scope>NUCLEOTIDE SEQUENCE [LARGE SCALE GENOMIC DNA]</scope>
    <source>
        <strain evidence="2 3">Gsoil 809</strain>
    </source>
</reference>
<dbReference type="InterPro" id="IPR002725">
    <property type="entry name" value="YgjP-like_metallopeptidase"/>
</dbReference>
<dbReference type="OrthoDB" id="9811177at2"/>
<feature type="domain" description="YgjP-like metallopeptidase" evidence="1">
    <location>
        <begin position="24"/>
        <end position="229"/>
    </location>
</feature>
<dbReference type="CDD" id="cd07344">
    <property type="entry name" value="M48_yhfN_like"/>
    <property type="match status" value="1"/>
</dbReference>
<dbReference type="PANTHER" id="PTHR30399">
    <property type="entry name" value="UNCHARACTERIZED PROTEIN YGJP"/>
    <property type="match status" value="1"/>
</dbReference>
<dbReference type="AlphaFoldDB" id="A0A5B8VMV9"/>
<dbReference type="EMBL" id="CP042434">
    <property type="protein sequence ID" value="QEC72315.1"/>
    <property type="molecule type" value="Genomic_DNA"/>
</dbReference>
<dbReference type="InterPro" id="IPR053136">
    <property type="entry name" value="UTP_pyrophosphatase-like"/>
</dbReference>
<evidence type="ECO:0000259" key="1">
    <source>
        <dbReference type="Pfam" id="PF01863"/>
    </source>
</evidence>
<evidence type="ECO:0000313" key="3">
    <source>
        <dbReference type="Proteomes" id="UP000321291"/>
    </source>
</evidence>
<dbReference type="Gene3D" id="3.30.2010.10">
    <property type="entry name" value="Metalloproteases ('zincins'), catalytic domain"/>
    <property type="match status" value="1"/>
</dbReference>
<protein>
    <submittedName>
        <fullName evidence="2">M48 family metallopeptidase</fullName>
    </submittedName>
</protein>
<dbReference type="RefSeq" id="WP_146782451.1">
    <property type="nucleotide sequence ID" value="NZ_CP042434.1"/>
</dbReference>
<name>A0A5B8VMV9_9BACT</name>
<evidence type="ECO:0000313" key="2">
    <source>
        <dbReference type="EMBL" id="QEC72315.1"/>
    </source>
</evidence>
<dbReference type="Proteomes" id="UP000321291">
    <property type="component" value="Chromosome"/>
</dbReference>